<feature type="transmembrane region" description="Helical" evidence="6">
    <location>
        <begin position="352"/>
        <end position="374"/>
    </location>
</feature>
<evidence type="ECO:0000256" key="6">
    <source>
        <dbReference type="SAM" id="Phobius"/>
    </source>
</evidence>
<evidence type="ECO:0000256" key="3">
    <source>
        <dbReference type="ARBA" id="ARBA00022989"/>
    </source>
</evidence>
<feature type="transmembrane region" description="Helical" evidence="6">
    <location>
        <begin position="26"/>
        <end position="45"/>
    </location>
</feature>
<proteinExistence type="predicted"/>
<name>A0A4S2MU28_9PEZI</name>
<accession>A0A4S2MU28</accession>
<dbReference type="OrthoDB" id="410267at2759"/>
<dbReference type="InParanoid" id="A0A4S2MU28"/>
<dbReference type="Pfam" id="PF07690">
    <property type="entry name" value="MFS_1"/>
    <property type="match status" value="1"/>
</dbReference>
<keyword evidence="8" id="KW-1185">Reference proteome</keyword>
<feature type="transmembrane region" description="Helical" evidence="6">
    <location>
        <begin position="491"/>
        <end position="513"/>
    </location>
</feature>
<keyword evidence="2 6" id="KW-0812">Transmembrane</keyword>
<reference evidence="7 8" key="1">
    <citation type="submission" date="2019-04" db="EMBL/GenBank/DDBJ databases">
        <title>Comparative genomics and transcriptomics to analyze fruiting body development in filamentous ascomycetes.</title>
        <authorList>
            <consortium name="DOE Joint Genome Institute"/>
            <person name="Lutkenhaus R."/>
            <person name="Traeger S."/>
            <person name="Breuer J."/>
            <person name="Kuo A."/>
            <person name="Lipzen A."/>
            <person name="Pangilinan J."/>
            <person name="Dilworth D."/>
            <person name="Sandor L."/>
            <person name="Poggeler S."/>
            <person name="Barry K."/>
            <person name="Grigoriev I.V."/>
            <person name="Nowrousian M."/>
        </authorList>
    </citation>
    <scope>NUCLEOTIDE SEQUENCE [LARGE SCALE GENOMIC DNA]</scope>
    <source>
        <strain evidence="7 8">CBS 389.68</strain>
    </source>
</reference>
<feature type="transmembrane region" description="Helical" evidence="6">
    <location>
        <begin position="186"/>
        <end position="205"/>
    </location>
</feature>
<dbReference type="InterPro" id="IPR011701">
    <property type="entry name" value="MFS"/>
</dbReference>
<dbReference type="GO" id="GO:0000329">
    <property type="term" value="C:fungal-type vacuole membrane"/>
    <property type="evidence" value="ECO:0007669"/>
    <property type="project" value="TreeGrafter"/>
</dbReference>
<sequence length="568" mass="59543">MAGIGQPVSAGSAMSAGERSLQRRRMVSLAASTVIALAAGTNYVYSAYAPQLGETLQLSAKEINLIGTFGNLGMYVTGIPSGIIVDKSPRLPIFFGGLCLAAGYYPMHLAMARGYGSMSVPWLCFFSGLTGVGSCCAFGGALKIAALNFPFNRGTATAIALAAFGLSAFFFSTLSSILFPGNSADFLFLLATATSGICCIGYFFCRVVPVSTYSAIPDLNESNRLHRTRSGSSTKSSSRRFSPPGEEIGTPSKSYTFTSVAPAGSSSSSSPPLHSSPIPNTGDHATESSSLFTKSSSESDEDEHRRDVEAAAAARLRRQRYETSAAGENGLTDNHGLRADISGWQLVMSKDFWILFGIMGALSGVGLMTINNIGQNVRSLLAPLDPPPSDKTKSHLQSLQVSLISLSSCISRILSGTLSDHLTTLSRPRHLLFLISSFLALLATSSALIISSPTQLPILSVLTGLSYGALFGVAPTIVSETFGVGRMSTNWGALTMAAVVGGNVGNMWYGAVADWRKGEEGVCYGGKRCYRDAYVLALGMVVGGMGMATWAVRRNWGGTGGTGGRGKG</sequence>
<dbReference type="SUPFAM" id="SSF103473">
    <property type="entry name" value="MFS general substrate transporter"/>
    <property type="match status" value="1"/>
</dbReference>
<feature type="transmembrane region" description="Helical" evidence="6">
    <location>
        <begin position="456"/>
        <end position="479"/>
    </location>
</feature>
<dbReference type="Proteomes" id="UP000298138">
    <property type="component" value="Unassembled WGS sequence"/>
</dbReference>
<feature type="transmembrane region" description="Helical" evidence="6">
    <location>
        <begin position="158"/>
        <end position="180"/>
    </location>
</feature>
<feature type="compositionally biased region" description="Low complexity" evidence="5">
    <location>
        <begin position="230"/>
        <end position="242"/>
    </location>
</feature>
<feature type="transmembrane region" description="Helical" evidence="6">
    <location>
        <begin position="431"/>
        <end position="450"/>
    </location>
</feature>
<dbReference type="Gene3D" id="1.20.1250.20">
    <property type="entry name" value="MFS general substrate transporter like domains"/>
    <property type="match status" value="2"/>
</dbReference>
<dbReference type="GO" id="GO:0022857">
    <property type="term" value="F:transmembrane transporter activity"/>
    <property type="evidence" value="ECO:0007669"/>
    <property type="project" value="InterPro"/>
</dbReference>
<evidence type="ECO:0000313" key="8">
    <source>
        <dbReference type="Proteomes" id="UP000298138"/>
    </source>
</evidence>
<gene>
    <name evidence="7" type="ORF">EX30DRAFT_364789</name>
</gene>
<evidence type="ECO:0000313" key="7">
    <source>
        <dbReference type="EMBL" id="TGZ79986.1"/>
    </source>
</evidence>
<feature type="transmembrane region" description="Helical" evidence="6">
    <location>
        <begin position="533"/>
        <end position="552"/>
    </location>
</feature>
<evidence type="ECO:0000256" key="4">
    <source>
        <dbReference type="ARBA" id="ARBA00023136"/>
    </source>
</evidence>
<evidence type="ECO:0000256" key="2">
    <source>
        <dbReference type="ARBA" id="ARBA00022692"/>
    </source>
</evidence>
<feature type="compositionally biased region" description="Low complexity" evidence="5">
    <location>
        <begin position="287"/>
        <end position="296"/>
    </location>
</feature>
<dbReference type="InterPro" id="IPR036259">
    <property type="entry name" value="MFS_trans_sf"/>
</dbReference>
<dbReference type="EMBL" id="ML220127">
    <property type="protein sequence ID" value="TGZ79986.1"/>
    <property type="molecule type" value="Genomic_DNA"/>
</dbReference>
<protein>
    <submittedName>
        <fullName evidence="7">MFS general substrate transporter</fullName>
    </submittedName>
</protein>
<feature type="transmembrane region" description="Helical" evidence="6">
    <location>
        <begin position="91"/>
        <end position="107"/>
    </location>
</feature>
<organism evidence="7 8">
    <name type="scientific">Ascodesmis nigricans</name>
    <dbReference type="NCBI Taxonomy" id="341454"/>
    <lineage>
        <taxon>Eukaryota</taxon>
        <taxon>Fungi</taxon>
        <taxon>Dikarya</taxon>
        <taxon>Ascomycota</taxon>
        <taxon>Pezizomycotina</taxon>
        <taxon>Pezizomycetes</taxon>
        <taxon>Pezizales</taxon>
        <taxon>Ascodesmidaceae</taxon>
        <taxon>Ascodesmis</taxon>
    </lineage>
</organism>
<feature type="transmembrane region" description="Helical" evidence="6">
    <location>
        <begin position="65"/>
        <end position="84"/>
    </location>
</feature>
<feature type="region of interest" description="Disordered" evidence="5">
    <location>
        <begin position="224"/>
        <end position="307"/>
    </location>
</feature>
<dbReference type="PANTHER" id="PTHR21576:SF158">
    <property type="entry name" value="RIBOSOMAL RNA-PROCESSING PROTEIN 12-LIKE CONSERVED DOMAIN-CONTAINING PROTEIN"/>
    <property type="match status" value="1"/>
</dbReference>
<keyword evidence="3 6" id="KW-1133">Transmembrane helix</keyword>
<comment type="subcellular location">
    <subcellularLocation>
        <location evidence="1">Membrane</location>
        <topology evidence="1">Multi-pass membrane protein</topology>
    </subcellularLocation>
</comment>
<evidence type="ECO:0000256" key="1">
    <source>
        <dbReference type="ARBA" id="ARBA00004141"/>
    </source>
</evidence>
<dbReference type="FunCoup" id="A0A4S2MU28">
    <property type="interactions" value="70"/>
</dbReference>
<dbReference type="AlphaFoldDB" id="A0A4S2MU28"/>
<evidence type="ECO:0000256" key="5">
    <source>
        <dbReference type="SAM" id="MobiDB-lite"/>
    </source>
</evidence>
<dbReference type="STRING" id="341454.A0A4S2MU28"/>
<feature type="transmembrane region" description="Helical" evidence="6">
    <location>
        <begin position="119"/>
        <end position="146"/>
    </location>
</feature>
<feature type="compositionally biased region" description="Low complexity" evidence="5">
    <location>
        <begin position="259"/>
        <end position="279"/>
    </location>
</feature>
<keyword evidence="4 6" id="KW-0472">Membrane</keyword>
<dbReference type="PANTHER" id="PTHR21576">
    <property type="entry name" value="UNCHARACTERIZED NODULIN-LIKE PROTEIN"/>
    <property type="match status" value="1"/>
</dbReference>